<gene>
    <name evidence="2" type="ORF">WPS_28140</name>
</gene>
<dbReference type="PANTHER" id="PTHR34107">
    <property type="entry name" value="SLL0198 PROTEIN-RELATED"/>
    <property type="match status" value="1"/>
</dbReference>
<protein>
    <recommendedName>
        <fullName evidence="1">Putative restriction endonuclease domain-containing protein</fullName>
    </recommendedName>
</protein>
<proteinExistence type="predicted"/>
<evidence type="ECO:0000259" key="1">
    <source>
        <dbReference type="Pfam" id="PF05685"/>
    </source>
</evidence>
<dbReference type="CDD" id="cd06260">
    <property type="entry name" value="DUF820-like"/>
    <property type="match status" value="1"/>
</dbReference>
<dbReference type="Gene3D" id="3.90.1570.10">
    <property type="entry name" value="tt1808, chain A"/>
    <property type="match status" value="1"/>
</dbReference>
<dbReference type="InterPro" id="IPR008538">
    <property type="entry name" value="Uma2"/>
</dbReference>
<keyword evidence="3" id="KW-1185">Reference proteome</keyword>
<reference evidence="2 3" key="1">
    <citation type="journal article" date="2022" name="ISME Commun">
        <title>Vulcanimicrobium alpinus gen. nov. sp. nov., the first cultivated representative of the candidate phylum 'Eremiobacterota', is a metabolically versatile aerobic anoxygenic phototroph.</title>
        <authorList>
            <person name="Yabe S."/>
            <person name="Muto K."/>
            <person name="Abe K."/>
            <person name="Yokota A."/>
            <person name="Staudigel H."/>
            <person name="Tebo B.M."/>
        </authorList>
    </citation>
    <scope>NUCLEOTIDE SEQUENCE [LARGE SCALE GENOMIC DNA]</scope>
    <source>
        <strain evidence="2 3">WC8-2</strain>
    </source>
</reference>
<name>A0AAN1XZW7_UNVUL</name>
<dbReference type="KEGG" id="vab:WPS_28140"/>
<dbReference type="InterPro" id="IPR011335">
    <property type="entry name" value="Restrct_endonuc-II-like"/>
</dbReference>
<evidence type="ECO:0000313" key="2">
    <source>
        <dbReference type="EMBL" id="BDE07538.1"/>
    </source>
</evidence>
<sequence length="178" mass="19219">MLAPIPVPETEPATELIDGRLVRKMSPKRRHQALEARWMQALNAWAGARGEAYHEWRHTFTAPGFTFASLVPDVAYDSRAVLDQLGDADAVAPPRAPEFAVEILSSGDSERELDWKIAAYLAGGTRVVFVVDPPNRTVIAHAAGSVTRFGAGETVTHATLPGFTYAVDAMFAGLYLGA</sequence>
<accession>A0AAN1XZW7</accession>
<evidence type="ECO:0000313" key="3">
    <source>
        <dbReference type="Proteomes" id="UP001317532"/>
    </source>
</evidence>
<dbReference type="Pfam" id="PF05685">
    <property type="entry name" value="Uma2"/>
    <property type="match status" value="1"/>
</dbReference>
<dbReference type="InterPro" id="IPR012296">
    <property type="entry name" value="Nuclease_put_TT1808"/>
</dbReference>
<feature type="domain" description="Putative restriction endonuclease" evidence="1">
    <location>
        <begin position="9"/>
        <end position="167"/>
    </location>
</feature>
<dbReference type="AlphaFoldDB" id="A0AAN1XZW7"/>
<dbReference type="EMBL" id="AP025523">
    <property type="protein sequence ID" value="BDE07538.1"/>
    <property type="molecule type" value="Genomic_DNA"/>
</dbReference>
<dbReference type="PANTHER" id="PTHR34107:SF1">
    <property type="entry name" value="SLL0198 PROTEIN"/>
    <property type="match status" value="1"/>
</dbReference>
<dbReference type="SUPFAM" id="SSF52980">
    <property type="entry name" value="Restriction endonuclease-like"/>
    <property type="match status" value="1"/>
</dbReference>
<dbReference type="Proteomes" id="UP001317532">
    <property type="component" value="Chromosome"/>
</dbReference>
<organism evidence="2 3">
    <name type="scientific">Vulcanimicrobium alpinum</name>
    <dbReference type="NCBI Taxonomy" id="3016050"/>
    <lineage>
        <taxon>Bacteria</taxon>
        <taxon>Bacillati</taxon>
        <taxon>Vulcanimicrobiota</taxon>
        <taxon>Vulcanimicrobiia</taxon>
        <taxon>Vulcanimicrobiales</taxon>
        <taxon>Vulcanimicrobiaceae</taxon>
        <taxon>Vulcanimicrobium</taxon>
    </lineage>
</organism>